<dbReference type="InterPro" id="IPR058163">
    <property type="entry name" value="LysR-type_TF_proteobact-type"/>
</dbReference>
<dbReference type="SUPFAM" id="SSF46785">
    <property type="entry name" value="Winged helix' DNA-binding domain"/>
    <property type="match status" value="1"/>
</dbReference>
<evidence type="ECO:0000256" key="2">
    <source>
        <dbReference type="ARBA" id="ARBA00023015"/>
    </source>
</evidence>
<gene>
    <name evidence="6" type="ORF">DEO68_17720</name>
</gene>
<comment type="similarity">
    <text evidence="1">Belongs to the LysR transcriptional regulatory family.</text>
</comment>
<dbReference type="GO" id="GO:0043565">
    <property type="term" value="F:sequence-specific DNA binding"/>
    <property type="evidence" value="ECO:0007669"/>
    <property type="project" value="TreeGrafter"/>
</dbReference>
<evidence type="ECO:0000256" key="3">
    <source>
        <dbReference type="ARBA" id="ARBA00023125"/>
    </source>
</evidence>
<keyword evidence="2" id="KW-0805">Transcription regulation</keyword>
<comment type="caution">
    <text evidence="6">The sequence shown here is derived from an EMBL/GenBank/DDBJ whole genome shotgun (WGS) entry which is preliminary data.</text>
</comment>
<dbReference type="AlphaFoldDB" id="A0A3D0KKC4"/>
<sequence>MVLPPESALRFEALMALSAVAQHGSVQAAADAGSLSAPKIHRLLRAQEQRLGVALVTTSTRGSTLTPVGERLREYADTLIHTVTDAETSARLEHRELNDTLRIQAPQTLVEPLLLPVVLQLQEQHPALKVYLLADEHPIHIESDAPVHLRLMRGSLPGSVYARPLGDLRIGLFASPHYLNKAGRPENLNSLALHALIHCHREGQASIWRLAEGQSFRFEPRLSVSASAAGLQAAIEGAGIVRCYALEARRACAQGLLEPVAQPLWPKADTLALTYTLGIRAPASVMAFLELATPWLRAQLAE</sequence>
<proteinExistence type="inferred from homology"/>
<dbReference type="PANTHER" id="PTHR30537:SF3">
    <property type="entry name" value="TRANSCRIPTIONAL REGULATORY PROTEIN"/>
    <property type="match status" value="1"/>
</dbReference>
<evidence type="ECO:0000313" key="6">
    <source>
        <dbReference type="EMBL" id="HCA03953.1"/>
    </source>
</evidence>
<dbReference type="SUPFAM" id="SSF53850">
    <property type="entry name" value="Periplasmic binding protein-like II"/>
    <property type="match status" value="1"/>
</dbReference>
<keyword evidence="4" id="KW-0804">Transcription</keyword>
<dbReference type="PANTHER" id="PTHR30537">
    <property type="entry name" value="HTH-TYPE TRANSCRIPTIONAL REGULATOR"/>
    <property type="match status" value="1"/>
</dbReference>
<evidence type="ECO:0000256" key="4">
    <source>
        <dbReference type="ARBA" id="ARBA00023163"/>
    </source>
</evidence>
<dbReference type="InterPro" id="IPR036388">
    <property type="entry name" value="WH-like_DNA-bd_sf"/>
</dbReference>
<accession>A0A3D0KKC4</accession>
<dbReference type="InterPro" id="IPR036390">
    <property type="entry name" value="WH_DNA-bd_sf"/>
</dbReference>
<reference evidence="6" key="1">
    <citation type="journal article" date="2018" name="Nat. Biotechnol.">
        <title>A standardized bacterial taxonomy based on genome phylogeny substantially revises the tree of life.</title>
        <authorList>
            <person name="Parks D.H."/>
            <person name="Chuvochina M."/>
            <person name="Waite D.W."/>
            <person name="Rinke C."/>
            <person name="Skarshewski A."/>
            <person name="Chaumeil P.A."/>
            <person name="Hugenholtz P."/>
        </authorList>
    </citation>
    <scope>NUCLEOTIDE SEQUENCE [LARGE SCALE GENOMIC DNA]</scope>
    <source>
        <strain evidence="6">UBA11284</strain>
    </source>
</reference>
<keyword evidence="3" id="KW-0238">DNA-binding</keyword>
<dbReference type="Pfam" id="PF00126">
    <property type="entry name" value="HTH_1"/>
    <property type="match status" value="1"/>
</dbReference>
<organism evidence="6">
    <name type="scientific">Halomonas campaniensis</name>
    <dbReference type="NCBI Taxonomy" id="213554"/>
    <lineage>
        <taxon>Bacteria</taxon>
        <taxon>Pseudomonadati</taxon>
        <taxon>Pseudomonadota</taxon>
        <taxon>Gammaproteobacteria</taxon>
        <taxon>Oceanospirillales</taxon>
        <taxon>Halomonadaceae</taxon>
        <taxon>Halomonas</taxon>
    </lineage>
</organism>
<feature type="domain" description="HTH lysR-type" evidence="5">
    <location>
        <begin position="9"/>
        <end position="66"/>
    </location>
</feature>
<dbReference type="Gene3D" id="1.10.10.10">
    <property type="entry name" value="Winged helix-like DNA-binding domain superfamily/Winged helix DNA-binding domain"/>
    <property type="match status" value="1"/>
</dbReference>
<dbReference type="Gene3D" id="3.40.190.290">
    <property type="match status" value="1"/>
</dbReference>
<dbReference type="InterPro" id="IPR005119">
    <property type="entry name" value="LysR_subst-bd"/>
</dbReference>
<dbReference type="EMBL" id="DOTR01000101">
    <property type="protein sequence ID" value="HCA03953.1"/>
    <property type="molecule type" value="Genomic_DNA"/>
</dbReference>
<dbReference type="InterPro" id="IPR000847">
    <property type="entry name" value="LysR_HTH_N"/>
</dbReference>
<evidence type="ECO:0000259" key="5">
    <source>
        <dbReference type="PROSITE" id="PS50931"/>
    </source>
</evidence>
<dbReference type="Pfam" id="PF03466">
    <property type="entry name" value="LysR_substrate"/>
    <property type="match status" value="1"/>
</dbReference>
<dbReference type="PROSITE" id="PS50931">
    <property type="entry name" value="HTH_LYSR"/>
    <property type="match status" value="1"/>
</dbReference>
<evidence type="ECO:0000256" key="1">
    <source>
        <dbReference type="ARBA" id="ARBA00009437"/>
    </source>
</evidence>
<name>A0A3D0KKC4_9GAMM</name>
<protein>
    <recommendedName>
        <fullName evidence="5">HTH lysR-type domain-containing protein</fullName>
    </recommendedName>
</protein>
<dbReference type="GO" id="GO:0006351">
    <property type="term" value="P:DNA-templated transcription"/>
    <property type="evidence" value="ECO:0007669"/>
    <property type="project" value="TreeGrafter"/>
</dbReference>
<dbReference type="GO" id="GO:0003700">
    <property type="term" value="F:DNA-binding transcription factor activity"/>
    <property type="evidence" value="ECO:0007669"/>
    <property type="project" value="InterPro"/>
</dbReference>